<dbReference type="HOGENOM" id="CLU_2542904_0_0_1"/>
<protein>
    <submittedName>
        <fullName evidence="1">Uncharacterized protein</fullName>
    </submittedName>
</protein>
<accession>A0A0C9XXL6</accession>
<keyword evidence="2" id="KW-1185">Reference proteome</keyword>
<dbReference type="EMBL" id="KN838553">
    <property type="protein sequence ID" value="KIK06359.1"/>
    <property type="molecule type" value="Genomic_DNA"/>
</dbReference>
<dbReference type="AlphaFoldDB" id="A0A0C9XXL6"/>
<dbReference type="Proteomes" id="UP000054477">
    <property type="component" value="Unassembled WGS sequence"/>
</dbReference>
<gene>
    <name evidence="1" type="ORF">K443DRAFT_277687</name>
</gene>
<name>A0A0C9XXL6_9AGAR</name>
<sequence length="83" mass="9715">MWVRYVQSFAWFTVNHLDRKFLATSNCKSCQEKMVCVHDMAWLRLNRTLDGFCIREQDIVNHSACSSPVYSFVCNPPRAVEVK</sequence>
<proteinExistence type="predicted"/>
<reference evidence="1 2" key="1">
    <citation type="submission" date="2014-04" db="EMBL/GenBank/DDBJ databases">
        <authorList>
            <consortium name="DOE Joint Genome Institute"/>
            <person name="Kuo A."/>
            <person name="Kohler A."/>
            <person name="Nagy L.G."/>
            <person name="Floudas D."/>
            <person name="Copeland A."/>
            <person name="Barry K.W."/>
            <person name="Cichocki N."/>
            <person name="Veneault-Fourrey C."/>
            <person name="LaButti K."/>
            <person name="Lindquist E.A."/>
            <person name="Lipzen A."/>
            <person name="Lundell T."/>
            <person name="Morin E."/>
            <person name="Murat C."/>
            <person name="Sun H."/>
            <person name="Tunlid A."/>
            <person name="Henrissat B."/>
            <person name="Grigoriev I.V."/>
            <person name="Hibbett D.S."/>
            <person name="Martin F."/>
            <person name="Nordberg H.P."/>
            <person name="Cantor M.N."/>
            <person name="Hua S.X."/>
        </authorList>
    </citation>
    <scope>NUCLEOTIDE SEQUENCE [LARGE SCALE GENOMIC DNA]</scope>
    <source>
        <strain evidence="1 2">LaAM-08-1</strain>
    </source>
</reference>
<organism evidence="1 2">
    <name type="scientific">Laccaria amethystina LaAM-08-1</name>
    <dbReference type="NCBI Taxonomy" id="1095629"/>
    <lineage>
        <taxon>Eukaryota</taxon>
        <taxon>Fungi</taxon>
        <taxon>Dikarya</taxon>
        <taxon>Basidiomycota</taxon>
        <taxon>Agaricomycotina</taxon>
        <taxon>Agaricomycetes</taxon>
        <taxon>Agaricomycetidae</taxon>
        <taxon>Agaricales</taxon>
        <taxon>Agaricineae</taxon>
        <taxon>Hydnangiaceae</taxon>
        <taxon>Laccaria</taxon>
    </lineage>
</organism>
<reference evidence="2" key="2">
    <citation type="submission" date="2015-01" db="EMBL/GenBank/DDBJ databases">
        <title>Evolutionary Origins and Diversification of the Mycorrhizal Mutualists.</title>
        <authorList>
            <consortium name="DOE Joint Genome Institute"/>
            <consortium name="Mycorrhizal Genomics Consortium"/>
            <person name="Kohler A."/>
            <person name="Kuo A."/>
            <person name="Nagy L.G."/>
            <person name="Floudas D."/>
            <person name="Copeland A."/>
            <person name="Barry K.W."/>
            <person name="Cichocki N."/>
            <person name="Veneault-Fourrey C."/>
            <person name="LaButti K."/>
            <person name="Lindquist E.A."/>
            <person name="Lipzen A."/>
            <person name="Lundell T."/>
            <person name="Morin E."/>
            <person name="Murat C."/>
            <person name="Riley R."/>
            <person name="Ohm R."/>
            <person name="Sun H."/>
            <person name="Tunlid A."/>
            <person name="Henrissat B."/>
            <person name="Grigoriev I.V."/>
            <person name="Hibbett D.S."/>
            <person name="Martin F."/>
        </authorList>
    </citation>
    <scope>NUCLEOTIDE SEQUENCE [LARGE SCALE GENOMIC DNA]</scope>
    <source>
        <strain evidence="2">LaAM-08-1</strain>
    </source>
</reference>
<evidence type="ECO:0000313" key="1">
    <source>
        <dbReference type="EMBL" id="KIK06359.1"/>
    </source>
</evidence>
<evidence type="ECO:0000313" key="2">
    <source>
        <dbReference type="Proteomes" id="UP000054477"/>
    </source>
</evidence>